<protein>
    <recommendedName>
        <fullName evidence="4">Lipoprotein</fullName>
    </recommendedName>
</protein>
<evidence type="ECO:0008006" key="4">
    <source>
        <dbReference type="Google" id="ProtNLM"/>
    </source>
</evidence>
<keyword evidence="3" id="KW-1185">Reference proteome</keyword>
<sequence length="177" mass="19933">MRLLLLGILLATTLTACANVSRFQRESLVAFGEQLDGASAPLYYLIRLDLKNSANARTTSFFLKLSPDSPAIAFEELRPELVARYLPPFTPPKEWPEFLKEKAKKDVAYAGGGFHIIFENDRLMYVGICSHCNNSREYPAIGTPDGQHIYVLPLTEQQISEVFGSPDRVYKVSEVRY</sequence>
<keyword evidence="1" id="KW-0732">Signal</keyword>
<evidence type="ECO:0000313" key="2">
    <source>
        <dbReference type="EMBL" id="SHO53898.1"/>
    </source>
</evidence>
<feature type="signal peptide" evidence="1">
    <location>
        <begin position="1"/>
        <end position="18"/>
    </location>
</feature>
<name>A0A1M7YMW9_9BACT</name>
<evidence type="ECO:0000256" key="1">
    <source>
        <dbReference type="SAM" id="SignalP"/>
    </source>
</evidence>
<accession>A0A1M7YMW9</accession>
<dbReference type="OrthoDB" id="6981269at2"/>
<dbReference type="RefSeq" id="WP_073617362.1">
    <property type="nucleotide sequence ID" value="NZ_FRFE01000089.1"/>
</dbReference>
<reference evidence="2 3" key="1">
    <citation type="submission" date="2016-12" db="EMBL/GenBank/DDBJ databases">
        <authorList>
            <person name="Song W.-J."/>
            <person name="Kurnit D.M."/>
        </authorList>
    </citation>
    <scope>NUCLEOTIDE SEQUENCE [LARGE SCALE GENOMIC DNA]</scope>
    <source>
        <strain evidence="2 3">DSM 18488</strain>
    </source>
</reference>
<dbReference type="AlphaFoldDB" id="A0A1M7YMW9"/>
<dbReference type="PROSITE" id="PS51257">
    <property type="entry name" value="PROKAR_LIPOPROTEIN"/>
    <property type="match status" value="1"/>
</dbReference>
<proteinExistence type="predicted"/>
<dbReference type="Proteomes" id="UP000184603">
    <property type="component" value="Unassembled WGS sequence"/>
</dbReference>
<organism evidence="2 3">
    <name type="scientific">Desulfopila aestuarii DSM 18488</name>
    <dbReference type="NCBI Taxonomy" id="1121416"/>
    <lineage>
        <taxon>Bacteria</taxon>
        <taxon>Pseudomonadati</taxon>
        <taxon>Thermodesulfobacteriota</taxon>
        <taxon>Desulfobulbia</taxon>
        <taxon>Desulfobulbales</taxon>
        <taxon>Desulfocapsaceae</taxon>
        <taxon>Desulfopila</taxon>
    </lineage>
</organism>
<feature type="chain" id="PRO_5011958100" description="Lipoprotein" evidence="1">
    <location>
        <begin position="19"/>
        <end position="177"/>
    </location>
</feature>
<evidence type="ECO:0000313" key="3">
    <source>
        <dbReference type="Proteomes" id="UP000184603"/>
    </source>
</evidence>
<gene>
    <name evidence="2" type="ORF">SAMN02745220_05354</name>
</gene>
<dbReference type="EMBL" id="FRFE01000089">
    <property type="protein sequence ID" value="SHO53898.1"/>
    <property type="molecule type" value="Genomic_DNA"/>
</dbReference>